<keyword evidence="8" id="KW-0175">Coiled coil</keyword>
<dbReference type="CDD" id="cd14686">
    <property type="entry name" value="bZIP"/>
    <property type="match status" value="1"/>
</dbReference>
<evidence type="ECO:0000259" key="10">
    <source>
        <dbReference type="PROSITE" id="PS50217"/>
    </source>
</evidence>
<dbReference type="GO" id="GO:0003677">
    <property type="term" value="F:DNA binding"/>
    <property type="evidence" value="ECO:0007669"/>
    <property type="project" value="UniProtKB-KW"/>
</dbReference>
<dbReference type="EMBL" id="MCFF01000065">
    <property type="protein sequence ID" value="ORY99806.1"/>
    <property type="molecule type" value="Genomic_DNA"/>
</dbReference>
<feature type="region of interest" description="Disordered" evidence="9">
    <location>
        <begin position="123"/>
        <end position="167"/>
    </location>
</feature>
<dbReference type="PROSITE" id="PS50217">
    <property type="entry name" value="BZIP"/>
    <property type="match status" value="1"/>
</dbReference>
<name>A0A1Y2G7E8_9FUNG</name>
<keyword evidence="4" id="KW-0238">DNA-binding</keyword>
<dbReference type="STRING" id="64571.A0A1Y2G7E8"/>
<gene>
    <name evidence="11" type="ORF">BCR41DRAFT_214237</name>
</gene>
<dbReference type="GO" id="GO:0000981">
    <property type="term" value="F:DNA-binding transcription factor activity, RNA polymerase II-specific"/>
    <property type="evidence" value="ECO:0007669"/>
    <property type="project" value="InterPro"/>
</dbReference>
<dbReference type="SMART" id="SM00338">
    <property type="entry name" value="BRLZ"/>
    <property type="match status" value="1"/>
</dbReference>
<dbReference type="GO" id="GO:0005634">
    <property type="term" value="C:nucleus"/>
    <property type="evidence" value="ECO:0007669"/>
    <property type="project" value="UniProtKB-SubCell"/>
</dbReference>
<dbReference type="PROSITE" id="PS00036">
    <property type="entry name" value="BZIP_BASIC"/>
    <property type="match status" value="1"/>
</dbReference>
<dbReference type="SUPFAM" id="SSF57959">
    <property type="entry name" value="Leucine zipper domain"/>
    <property type="match status" value="1"/>
</dbReference>
<dbReference type="OrthoDB" id="674948at2759"/>
<evidence type="ECO:0000256" key="1">
    <source>
        <dbReference type="ARBA" id="ARBA00004123"/>
    </source>
</evidence>
<dbReference type="GeneID" id="33561817"/>
<evidence type="ECO:0000256" key="2">
    <source>
        <dbReference type="ARBA" id="ARBA00007163"/>
    </source>
</evidence>
<evidence type="ECO:0000313" key="11">
    <source>
        <dbReference type="EMBL" id="ORY99806.1"/>
    </source>
</evidence>
<dbReference type="Gene3D" id="1.20.5.170">
    <property type="match status" value="1"/>
</dbReference>
<evidence type="ECO:0000256" key="5">
    <source>
        <dbReference type="ARBA" id="ARBA00023163"/>
    </source>
</evidence>
<comment type="subcellular location">
    <subcellularLocation>
        <location evidence="1">Nucleus</location>
    </subcellularLocation>
</comment>
<evidence type="ECO:0000256" key="3">
    <source>
        <dbReference type="ARBA" id="ARBA00023015"/>
    </source>
</evidence>
<keyword evidence="5" id="KW-0804">Transcription</keyword>
<feature type="compositionally biased region" description="Low complexity" evidence="9">
    <location>
        <begin position="145"/>
        <end position="154"/>
    </location>
</feature>
<feature type="coiled-coil region" evidence="8">
    <location>
        <begin position="199"/>
        <end position="247"/>
    </location>
</feature>
<dbReference type="InParanoid" id="A0A1Y2G7E8"/>
<dbReference type="GO" id="GO:0006986">
    <property type="term" value="P:response to unfolded protein"/>
    <property type="evidence" value="ECO:0007669"/>
    <property type="project" value="UniProtKB-KW"/>
</dbReference>
<organism evidence="11 12">
    <name type="scientific">Lobosporangium transversale</name>
    <dbReference type="NCBI Taxonomy" id="64571"/>
    <lineage>
        <taxon>Eukaryota</taxon>
        <taxon>Fungi</taxon>
        <taxon>Fungi incertae sedis</taxon>
        <taxon>Mucoromycota</taxon>
        <taxon>Mortierellomycotina</taxon>
        <taxon>Mortierellomycetes</taxon>
        <taxon>Mortierellales</taxon>
        <taxon>Mortierellaceae</taxon>
        <taxon>Lobosporangium</taxon>
    </lineage>
</organism>
<feature type="compositionally biased region" description="Basic residues" evidence="9">
    <location>
        <begin position="134"/>
        <end position="144"/>
    </location>
</feature>
<comment type="caution">
    <text evidence="11">The sequence shown here is derived from an EMBL/GenBank/DDBJ whole genome shotgun (WGS) entry which is preliminary data.</text>
</comment>
<evidence type="ECO:0000256" key="9">
    <source>
        <dbReference type="SAM" id="MobiDB-lite"/>
    </source>
</evidence>
<evidence type="ECO:0000256" key="8">
    <source>
        <dbReference type="SAM" id="Coils"/>
    </source>
</evidence>
<evidence type="ECO:0000313" key="12">
    <source>
        <dbReference type="Proteomes" id="UP000193648"/>
    </source>
</evidence>
<proteinExistence type="inferred from homology"/>
<dbReference type="PANTHER" id="PTHR46714:SF6">
    <property type="entry name" value="TRANSCRIPTIONAL ACTIVATOR HAC1"/>
    <property type="match status" value="1"/>
</dbReference>
<dbReference type="PANTHER" id="PTHR46714">
    <property type="entry name" value="TRANSCRIPTIONAL ACTIVATOR HAC1"/>
    <property type="match status" value="1"/>
</dbReference>
<accession>A0A1Y2G7E8</accession>
<comment type="similarity">
    <text evidence="2">Belongs to the bZIP family.</text>
</comment>
<dbReference type="AlphaFoldDB" id="A0A1Y2G7E8"/>
<evidence type="ECO:0000256" key="4">
    <source>
        <dbReference type="ARBA" id="ARBA00023125"/>
    </source>
</evidence>
<feature type="domain" description="BZIP" evidence="10">
    <location>
        <begin position="174"/>
        <end position="237"/>
    </location>
</feature>
<dbReference type="Proteomes" id="UP000193648">
    <property type="component" value="Unassembled WGS sequence"/>
</dbReference>
<feature type="compositionally biased region" description="Polar residues" evidence="9">
    <location>
        <begin position="123"/>
        <end position="133"/>
    </location>
</feature>
<keyword evidence="7" id="KW-0539">Nucleus</keyword>
<dbReference type="InterPro" id="IPR046347">
    <property type="entry name" value="bZIP_sf"/>
</dbReference>
<evidence type="ECO:0000256" key="6">
    <source>
        <dbReference type="ARBA" id="ARBA00023230"/>
    </source>
</evidence>
<reference evidence="11 12" key="1">
    <citation type="submission" date="2016-07" db="EMBL/GenBank/DDBJ databases">
        <title>Pervasive Adenine N6-methylation of Active Genes in Fungi.</title>
        <authorList>
            <consortium name="DOE Joint Genome Institute"/>
            <person name="Mondo S.J."/>
            <person name="Dannebaum R.O."/>
            <person name="Kuo R.C."/>
            <person name="Labutti K."/>
            <person name="Haridas S."/>
            <person name="Kuo A."/>
            <person name="Salamov A."/>
            <person name="Ahrendt S.R."/>
            <person name="Lipzen A."/>
            <person name="Sullivan W."/>
            <person name="Andreopoulos W.B."/>
            <person name="Clum A."/>
            <person name="Lindquist E."/>
            <person name="Daum C."/>
            <person name="Ramamoorthy G.K."/>
            <person name="Gryganskyi A."/>
            <person name="Culley D."/>
            <person name="Magnuson J.K."/>
            <person name="James T.Y."/>
            <person name="O'Malley M.A."/>
            <person name="Stajich J.E."/>
            <person name="Spatafora J.W."/>
            <person name="Visel A."/>
            <person name="Grigoriev I.V."/>
        </authorList>
    </citation>
    <scope>NUCLEOTIDE SEQUENCE [LARGE SCALE GENOMIC DNA]</scope>
    <source>
        <strain evidence="11 12">NRRL 3116</strain>
    </source>
</reference>
<sequence>MFSTTTSCLPHMMAHASSADVPHNSEVSTADLDSEAFVTIPSATPSSPSLFSTTTENMQLDMLTHLLEAHNNSAATTDRNCATDDPSAILLSDPSVIAMASPSSVWTTSPSISPMLLKLESPVLTNPDSTQRSARIKTKSKSKSKTTATTSSSTLTAVNTSGRKRAAVDPIEKEAKVRERVLRNRAAAQESRDKKRKYVADIEASNESLQQENAQLLKRLKTVESNNLELSQRLEALTAQFAQMQQLLSQSIKHNNPSGVGFCQYWQRRTRNLILEVP</sequence>
<dbReference type="GO" id="GO:0045944">
    <property type="term" value="P:positive regulation of transcription by RNA polymerase II"/>
    <property type="evidence" value="ECO:0007669"/>
    <property type="project" value="InterPro"/>
</dbReference>
<keyword evidence="3" id="KW-0805">Transcription regulation</keyword>
<keyword evidence="12" id="KW-1185">Reference proteome</keyword>
<protein>
    <recommendedName>
        <fullName evidence="10">BZIP domain-containing protein</fullName>
    </recommendedName>
</protein>
<keyword evidence="6" id="KW-0834">Unfolded protein response</keyword>
<dbReference type="RefSeq" id="XP_021876040.1">
    <property type="nucleotide sequence ID" value="XM_022019973.1"/>
</dbReference>
<dbReference type="InterPro" id="IPR004827">
    <property type="entry name" value="bZIP"/>
</dbReference>
<dbReference type="Pfam" id="PF07716">
    <property type="entry name" value="bZIP_2"/>
    <property type="match status" value="1"/>
</dbReference>
<dbReference type="InterPro" id="IPR044280">
    <property type="entry name" value="Hac1/HY5"/>
</dbReference>
<evidence type="ECO:0000256" key="7">
    <source>
        <dbReference type="ARBA" id="ARBA00023242"/>
    </source>
</evidence>